<proteinExistence type="predicted"/>
<feature type="region of interest" description="Disordered" evidence="1">
    <location>
        <begin position="76"/>
        <end position="99"/>
    </location>
</feature>
<evidence type="ECO:0000313" key="2">
    <source>
        <dbReference type="EMBL" id="MBY13271.1"/>
    </source>
</evidence>
<evidence type="ECO:0000256" key="1">
    <source>
        <dbReference type="SAM" id="MobiDB-lite"/>
    </source>
</evidence>
<dbReference type="AlphaFoldDB" id="A0A2S2N7T3"/>
<sequence>MWLLEMFRVKTFGALSKFLSPPENSFTRNIVHSTRCGCTACPLAHDNTLILHNGAACRRVQTFKLVRRSSRLISSSAPAKTRFQRKKCPSTRLDTDDNGGRAAVIVARPLTRPPTS</sequence>
<organism evidence="2">
    <name type="scientific">Schizaphis graminum</name>
    <name type="common">Green bug aphid</name>
    <dbReference type="NCBI Taxonomy" id="13262"/>
    <lineage>
        <taxon>Eukaryota</taxon>
        <taxon>Metazoa</taxon>
        <taxon>Ecdysozoa</taxon>
        <taxon>Arthropoda</taxon>
        <taxon>Hexapoda</taxon>
        <taxon>Insecta</taxon>
        <taxon>Pterygota</taxon>
        <taxon>Neoptera</taxon>
        <taxon>Paraneoptera</taxon>
        <taxon>Hemiptera</taxon>
        <taxon>Sternorrhyncha</taxon>
        <taxon>Aphidomorpha</taxon>
        <taxon>Aphidoidea</taxon>
        <taxon>Aphididae</taxon>
        <taxon>Aphidini</taxon>
        <taxon>Schizaphis</taxon>
    </lineage>
</organism>
<name>A0A2S2N7T3_SCHGA</name>
<protein>
    <submittedName>
        <fullName evidence="2">Uncharacterized protein</fullName>
    </submittedName>
</protein>
<gene>
    <name evidence="2" type="ORF">g.160750</name>
</gene>
<dbReference type="EMBL" id="GGMR01000652">
    <property type="protein sequence ID" value="MBY13271.1"/>
    <property type="molecule type" value="Transcribed_RNA"/>
</dbReference>
<reference evidence="2" key="1">
    <citation type="submission" date="2018-04" db="EMBL/GenBank/DDBJ databases">
        <title>Transcriptome of Schizaphis graminum biotype I.</title>
        <authorList>
            <person name="Scully E.D."/>
            <person name="Geib S.M."/>
            <person name="Palmer N.A."/>
            <person name="Koch K."/>
            <person name="Bradshaw J."/>
            <person name="Heng-Moss T."/>
            <person name="Sarath G."/>
        </authorList>
    </citation>
    <scope>NUCLEOTIDE SEQUENCE</scope>
</reference>
<accession>A0A2S2N7T3</accession>